<evidence type="ECO:0000256" key="5">
    <source>
        <dbReference type="ARBA" id="ARBA00022723"/>
    </source>
</evidence>
<evidence type="ECO:0000256" key="2">
    <source>
        <dbReference type="ARBA" id="ARBA00004123"/>
    </source>
</evidence>
<evidence type="ECO:0000256" key="8">
    <source>
        <dbReference type="SAM" id="MobiDB-lite"/>
    </source>
</evidence>
<keyword evidence="11" id="KW-1185">Reference proteome</keyword>
<evidence type="ECO:0000256" key="4">
    <source>
        <dbReference type="ARBA" id="ARBA00022722"/>
    </source>
</evidence>
<accession>A0AAV8HAN8</accession>
<evidence type="ECO:0000256" key="6">
    <source>
        <dbReference type="ARBA" id="ARBA00022801"/>
    </source>
</evidence>
<comment type="caution">
    <text evidence="10">The sequence shown here is derived from an EMBL/GenBank/DDBJ whole genome shotgun (WGS) entry which is preliminary data.</text>
</comment>
<keyword evidence="5" id="KW-0479">Metal-binding</keyword>
<dbReference type="Pfam" id="PF13359">
    <property type="entry name" value="DDE_Tnp_4"/>
    <property type="match status" value="1"/>
</dbReference>
<comment type="subcellular location">
    <subcellularLocation>
        <location evidence="2">Nucleus</location>
    </subcellularLocation>
</comment>
<proteinExistence type="inferred from homology"/>
<feature type="region of interest" description="Disordered" evidence="8">
    <location>
        <begin position="1"/>
        <end position="65"/>
    </location>
</feature>
<dbReference type="PANTHER" id="PTHR22930">
    <property type="match status" value="1"/>
</dbReference>
<dbReference type="EMBL" id="JAMFTS010000001">
    <property type="protein sequence ID" value="KAJ4813759.1"/>
    <property type="molecule type" value="Genomic_DNA"/>
</dbReference>
<comment type="cofactor">
    <cofactor evidence="1">
        <name>a divalent metal cation</name>
        <dbReference type="ChEBI" id="CHEBI:60240"/>
    </cofactor>
</comment>
<dbReference type="AlphaFoldDB" id="A0AAV8HAN8"/>
<feature type="compositionally biased region" description="Polar residues" evidence="8">
    <location>
        <begin position="12"/>
        <end position="34"/>
    </location>
</feature>
<evidence type="ECO:0000313" key="10">
    <source>
        <dbReference type="EMBL" id="KAJ4813759.1"/>
    </source>
</evidence>
<dbReference type="GO" id="GO:0004518">
    <property type="term" value="F:nuclease activity"/>
    <property type="evidence" value="ECO:0007669"/>
    <property type="project" value="UniProtKB-KW"/>
</dbReference>
<protein>
    <submittedName>
        <fullName evidence="10">Nuclease</fullName>
    </submittedName>
</protein>
<dbReference type="GO" id="GO:0046872">
    <property type="term" value="F:metal ion binding"/>
    <property type="evidence" value="ECO:0007669"/>
    <property type="project" value="UniProtKB-KW"/>
</dbReference>
<sequence>MSWIMRRGSRVPSPNFSVLSPQSRVPTKKTSLTMPSPCPSPAETSGKRKACSPPSSDPDPEKKRLKKLQVKPLASSRLARLLSLLASSLSLSRRLLSSLDLDLTLPPSLSLPLDSSLLSAALSLSRLLSLLPLPLQSLSLASTSIPPSLPLPLPLPSSWFLRLLSSPHSPSAFPLSFRLSRPAFYSLLQSLHLPFSSLPPHHMLAIALFRLAHAAPFPTIARRFGLSSPSLACQAFYQVCHAITTRLSHLFAFSSDITLHTQGFHHLSLPNCCAALGYTRFPIKHDSLGGSLIAQALIDSNGRFIDLSVGWHGSMKPFQILTRSNLYHTQLVSPPRYVLGGSCCPLLPWLITPYQIGPESPSTHVVFNQVHACAMEMVNKAFGLVKDRWHLLGEKWKEGQAEALPYVVVAGCLLHNFLENCGEPVPEKVLLGTELLPEPLPGFADFEGEGDEGGIRMRDALASHLIMARPQV</sequence>
<evidence type="ECO:0000256" key="1">
    <source>
        <dbReference type="ARBA" id="ARBA00001968"/>
    </source>
</evidence>
<dbReference type="PANTHER" id="PTHR22930:SF242">
    <property type="entry name" value="LOW PROTEIN: NUCLEASE-LIKE PROTEIN"/>
    <property type="match status" value="1"/>
</dbReference>
<comment type="similarity">
    <text evidence="3">Belongs to the HARBI1 family.</text>
</comment>
<feature type="domain" description="DDE Tnp4" evidence="9">
    <location>
        <begin position="291"/>
        <end position="416"/>
    </location>
</feature>
<keyword evidence="6" id="KW-0378">Hydrolase</keyword>
<dbReference type="GO" id="GO:0005634">
    <property type="term" value="C:nucleus"/>
    <property type="evidence" value="ECO:0007669"/>
    <property type="project" value="UniProtKB-SubCell"/>
</dbReference>
<keyword evidence="7" id="KW-0539">Nucleus</keyword>
<gene>
    <name evidence="10" type="ORF">LUZ62_026325</name>
</gene>
<dbReference type="GO" id="GO:0016787">
    <property type="term" value="F:hydrolase activity"/>
    <property type="evidence" value="ECO:0007669"/>
    <property type="project" value="UniProtKB-KW"/>
</dbReference>
<organism evidence="10 11">
    <name type="scientific">Rhynchospora pubera</name>
    <dbReference type="NCBI Taxonomy" id="906938"/>
    <lineage>
        <taxon>Eukaryota</taxon>
        <taxon>Viridiplantae</taxon>
        <taxon>Streptophyta</taxon>
        <taxon>Embryophyta</taxon>
        <taxon>Tracheophyta</taxon>
        <taxon>Spermatophyta</taxon>
        <taxon>Magnoliopsida</taxon>
        <taxon>Liliopsida</taxon>
        <taxon>Poales</taxon>
        <taxon>Cyperaceae</taxon>
        <taxon>Cyperoideae</taxon>
        <taxon>Rhynchosporeae</taxon>
        <taxon>Rhynchospora</taxon>
    </lineage>
</organism>
<name>A0AAV8HAN8_9POAL</name>
<evidence type="ECO:0000313" key="11">
    <source>
        <dbReference type="Proteomes" id="UP001140206"/>
    </source>
</evidence>
<reference evidence="10" key="1">
    <citation type="submission" date="2022-08" db="EMBL/GenBank/DDBJ databases">
        <authorList>
            <person name="Marques A."/>
        </authorList>
    </citation>
    <scope>NUCLEOTIDE SEQUENCE</scope>
    <source>
        <strain evidence="10">RhyPub2mFocal</strain>
        <tissue evidence="10">Leaves</tissue>
    </source>
</reference>
<dbReference type="InterPro" id="IPR045249">
    <property type="entry name" value="HARBI1-like"/>
</dbReference>
<keyword evidence="4" id="KW-0540">Nuclease</keyword>
<dbReference type="InterPro" id="IPR027806">
    <property type="entry name" value="HARBI1_dom"/>
</dbReference>
<dbReference type="Proteomes" id="UP001140206">
    <property type="component" value="Chromosome 1"/>
</dbReference>
<evidence type="ECO:0000256" key="7">
    <source>
        <dbReference type="ARBA" id="ARBA00023242"/>
    </source>
</evidence>
<evidence type="ECO:0000256" key="3">
    <source>
        <dbReference type="ARBA" id="ARBA00006958"/>
    </source>
</evidence>
<evidence type="ECO:0000259" key="9">
    <source>
        <dbReference type="Pfam" id="PF13359"/>
    </source>
</evidence>